<organism evidence="1 2">
    <name type="scientific">Caerostris darwini</name>
    <dbReference type="NCBI Taxonomy" id="1538125"/>
    <lineage>
        <taxon>Eukaryota</taxon>
        <taxon>Metazoa</taxon>
        <taxon>Ecdysozoa</taxon>
        <taxon>Arthropoda</taxon>
        <taxon>Chelicerata</taxon>
        <taxon>Arachnida</taxon>
        <taxon>Araneae</taxon>
        <taxon>Araneomorphae</taxon>
        <taxon>Entelegynae</taxon>
        <taxon>Araneoidea</taxon>
        <taxon>Araneidae</taxon>
        <taxon>Caerostris</taxon>
    </lineage>
</organism>
<evidence type="ECO:0000313" key="2">
    <source>
        <dbReference type="Proteomes" id="UP001054837"/>
    </source>
</evidence>
<protein>
    <submittedName>
        <fullName evidence="1">Uncharacterized protein</fullName>
    </submittedName>
</protein>
<accession>A0AAV4M5J2</accession>
<keyword evidence="2" id="KW-1185">Reference proteome</keyword>
<dbReference type="Proteomes" id="UP001054837">
    <property type="component" value="Unassembled WGS sequence"/>
</dbReference>
<dbReference type="EMBL" id="BPLQ01000062">
    <property type="protein sequence ID" value="GIX67110.1"/>
    <property type="molecule type" value="Genomic_DNA"/>
</dbReference>
<dbReference type="AlphaFoldDB" id="A0AAV4M5J2"/>
<proteinExistence type="predicted"/>
<reference evidence="1 2" key="1">
    <citation type="submission" date="2021-06" db="EMBL/GenBank/DDBJ databases">
        <title>Caerostris darwini draft genome.</title>
        <authorList>
            <person name="Kono N."/>
            <person name="Arakawa K."/>
        </authorList>
    </citation>
    <scope>NUCLEOTIDE SEQUENCE [LARGE SCALE GENOMIC DNA]</scope>
</reference>
<evidence type="ECO:0000313" key="1">
    <source>
        <dbReference type="EMBL" id="GIX67110.1"/>
    </source>
</evidence>
<name>A0AAV4M5J2_9ARAC</name>
<sequence length="73" mass="8703">MRVPVHHVQTTEDKCKHYLLGRYLSRCCKQVPHVAIYLINLLRHIGEMRVPVHHVQITEDKCKHYLLGRYLSK</sequence>
<comment type="caution">
    <text evidence="1">The sequence shown here is derived from an EMBL/GenBank/DDBJ whole genome shotgun (WGS) entry which is preliminary data.</text>
</comment>
<gene>
    <name evidence="1" type="ORF">CDAR_385591</name>
</gene>